<organism evidence="1 2">
    <name type="scientific">Paramecium tetraurelia</name>
    <dbReference type="NCBI Taxonomy" id="5888"/>
    <lineage>
        <taxon>Eukaryota</taxon>
        <taxon>Sar</taxon>
        <taxon>Alveolata</taxon>
        <taxon>Ciliophora</taxon>
        <taxon>Intramacronucleata</taxon>
        <taxon>Oligohymenophorea</taxon>
        <taxon>Peniculida</taxon>
        <taxon>Parameciidae</taxon>
        <taxon>Paramecium</taxon>
    </lineage>
</organism>
<dbReference type="RefSeq" id="XP_001449705.1">
    <property type="nucleotide sequence ID" value="XM_001449668.1"/>
</dbReference>
<dbReference type="Proteomes" id="UP000000600">
    <property type="component" value="Unassembled WGS sequence"/>
</dbReference>
<evidence type="ECO:0000313" key="1">
    <source>
        <dbReference type="EMBL" id="CAK82308.1"/>
    </source>
</evidence>
<protein>
    <submittedName>
        <fullName evidence="1">Uncharacterized protein</fullName>
    </submittedName>
</protein>
<dbReference type="HOGENOM" id="CLU_1506241_0_0_1"/>
<accession>A0DGZ1</accession>
<dbReference type="GeneID" id="5035490"/>
<dbReference type="AlphaFoldDB" id="A0DGZ1"/>
<name>A0DGZ1_PARTE</name>
<dbReference type="InParanoid" id="A0DGZ1"/>
<gene>
    <name evidence="1" type="ORF">GSPATT00002437001</name>
</gene>
<keyword evidence="2" id="KW-1185">Reference proteome</keyword>
<reference evidence="1 2" key="1">
    <citation type="journal article" date="2006" name="Nature">
        <title>Global trends of whole-genome duplications revealed by the ciliate Paramecium tetraurelia.</title>
        <authorList>
            <consortium name="Genoscope"/>
            <person name="Aury J.-M."/>
            <person name="Jaillon O."/>
            <person name="Duret L."/>
            <person name="Noel B."/>
            <person name="Jubin C."/>
            <person name="Porcel B.M."/>
            <person name="Segurens B."/>
            <person name="Daubin V."/>
            <person name="Anthouard V."/>
            <person name="Aiach N."/>
            <person name="Arnaiz O."/>
            <person name="Billaut A."/>
            <person name="Beisson J."/>
            <person name="Blanc I."/>
            <person name="Bouhouche K."/>
            <person name="Camara F."/>
            <person name="Duharcourt S."/>
            <person name="Guigo R."/>
            <person name="Gogendeau D."/>
            <person name="Katinka M."/>
            <person name="Keller A.-M."/>
            <person name="Kissmehl R."/>
            <person name="Klotz C."/>
            <person name="Koll F."/>
            <person name="Le Moue A."/>
            <person name="Lepere C."/>
            <person name="Malinsky S."/>
            <person name="Nowacki M."/>
            <person name="Nowak J.K."/>
            <person name="Plattner H."/>
            <person name="Poulain J."/>
            <person name="Ruiz F."/>
            <person name="Serrano V."/>
            <person name="Zagulski M."/>
            <person name="Dessen P."/>
            <person name="Betermier M."/>
            <person name="Weissenbach J."/>
            <person name="Scarpelli C."/>
            <person name="Schachter V."/>
            <person name="Sperling L."/>
            <person name="Meyer E."/>
            <person name="Cohen J."/>
            <person name="Wincker P."/>
        </authorList>
    </citation>
    <scope>NUCLEOTIDE SEQUENCE [LARGE SCALE GENOMIC DNA]</scope>
    <source>
        <strain evidence="1 2">Stock d4-2</strain>
    </source>
</reference>
<dbReference type="OMA" id="CHLLHIT"/>
<dbReference type="EMBL" id="CT868429">
    <property type="protein sequence ID" value="CAK82308.1"/>
    <property type="molecule type" value="Genomic_DNA"/>
</dbReference>
<dbReference type="OrthoDB" id="10472064at2759"/>
<proteinExistence type="predicted"/>
<sequence>MIQSIKSEVINLVNEVIRKYHLNPVKQRNINYNSILYICIISVICNMLQLKIPEIEINQTVRIIIESYGYENSFGPVFEYHKKNTFSILKPEDYTTIDQKEQEQITLNIHRSQKELQKNKIEMKQPLNICLLRHITMKLVIYQVNSLKVLGFYYQLVIRQYMEEIQIQSQFELKILPYI</sequence>
<evidence type="ECO:0000313" key="2">
    <source>
        <dbReference type="Proteomes" id="UP000000600"/>
    </source>
</evidence>
<dbReference type="KEGG" id="ptm:GSPATT00002437001"/>